<evidence type="ECO:0000259" key="7">
    <source>
        <dbReference type="PROSITE" id="PS50280"/>
    </source>
</evidence>
<keyword evidence="3" id="KW-0862">Zinc</keyword>
<evidence type="ECO:0000256" key="2">
    <source>
        <dbReference type="ARBA" id="ARBA00022771"/>
    </source>
</evidence>
<feature type="domain" description="SET" evidence="7">
    <location>
        <begin position="283"/>
        <end position="514"/>
    </location>
</feature>
<dbReference type="InterPro" id="IPR002893">
    <property type="entry name" value="Znf_MYND"/>
</dbReference>
<dbReference type="Proteomes" id="UP000652761">
    <property type="component" value="Unassembled WGS sequence"/>
</dbReference>
<comment type="caution">
    <text evidence="9">The sequence shown here is derived from an EMBL/GenBank/DDBJ whole genome shotgun (WGS) entry which is preliminary data.</text>
</comment>
<dbReference type="PROSITE" id="PS50865">
    <property type="entry name" value="ZF_MYND_2"/>
    <property type="match status" value="1"/>
</dbReference>
<protein>
    <recommendedName>
        <fullName evidence="11">SET and MYND domain-containing protein 4</fullName>
    </recommendedName>
</protein>
<dbReference type="InterPro" id="IPR011990">
    <property type="entry name" value="TPR-like_helical_dom_sf"/>
</dbReference>
<evidence type="ECO:0000256" key="6">
    <source>
        <dbReference type="SAM" id="MobiDB-lite"/>
    </source>
</evidence>
<evidence type="ECO:0008006" key="11">
    <source>
        <dbReference type="Google" id="ProtNLM"/>
    </source>
</evidence>
<feature type="domain" description="MYND-type" evidence="8">
    <location>
        <begin position="334"/>
        <end position="384"/>
    </location>
</feature>
<feature type="non-terminal residue" evidence="9">
    <location>
        <position position="827"/>
    </location>
</feature>
<evidence type="ECO:0000313" key="9">
    <source>
        <dbReference type="EMBL" id="MQL84189.1"/>
    </source>
</evidence>
<feature type="compositionally biased region" description="Polar residues" evidence="6">
    <location>
        <begin position="807"/>
        <end position="817"/>
    </location>
</feature>
<dbReference type="Gene3D" id="1.25.40.10">
    <property type="entry name" value="Tetratricopeptide repeat domain"/>
    <property type="match status" value="2"/>
</dbReference>
<dbReference type="PANTHER" id="PTHR47337">
    <property type="entry name" value="TETRATRICOPEPTIDE REPEAT (TPR)-LIKE SUPERFAMILY PROTEIN"/>
    <property type="match status" value="1"/>
</dbReference>
<keyword evidence="2 4" id="KW-0863">Zinc-finger</keyword>
<accession>A0A843UX25</accession>
<name>A0A843UX25_COLES</name>
<reference evidence="9" key="1">
    <citation type="submission" date="2017-07" db="EMBL/GenBank/DDBJ databases">
        <title>Taro Niue Genome Assembly and Annotation.</title>
        <authorList>
            <person name="Atibalentja N."/>
            <person name="Keating K."/>
            <person name="Fields C.J."/>
        </authorList>
    </citation>
    <scope>NUCLEOTIDE SEQUENCE</scope>
    <source>
        <strain evidence="9">Niue_2</strain>
        <tissue evidence="9">Leaf</tissue>
    </source>
</reference>
<gene>
    <name evidence="9" type="ORF">Taro_016678</name>
</gene>
<dbReference type="PANTHER" id="PTHR47337:SF1">
    <property type="entry name" value="TETRATRICOPEPTIDE REPEAT (TPR)-LIKE SUPERFAMILY PROTEIN"/>
    <property type="match status" value="1"/>
</dbReference>
<proteinExistence type="predicted"/>
<dbReference type="InterPro" id="IPR019734">
    <property type="entry name" value="TPR_rpt"/>
</dbReference>
<keyword evidence="5" id="KW-0802">TPR repeat</keyword>
<dbReference type="InterPro" id="IPR046341">
    <property type="entry name" value="SET_dom_sf"/>
</dbReference>
<evidence type="ECO:0000256" key="5">
    <source>
        <dbReference type="PROSITE-ProRule" id="PRU00339"/>
    </source>
</evidence>
<dbReference type="InterPro" id="IPR001214">
    <property type="entry name" value="SET_dom"/>
</dbReference>
<dbReference type="PROSITE" id="PS50005">
    <property type="entry name" value="TPR"/>
    <property type="match status" value="1"/>
</dbReference>
<evidence type="ECO:0000256" key="3">
    <source>
        <dbReference type="ARBA" id="ARBA00022833"/>
    </source>
</evidence>
<dbReference type="PROSITE" id="PS50280">
    <property type="entry name" value="SET"/>
    <property type="match status" value="1"/>
</dbReference>
<dbReference type="Gene3D" id="2.170.270.10">
    <property type="entry name" value="SET domain"/>
    <property type="match status" value="1"/>
</dbReference>
<evidence type="ECO:0000259" key="8">
    <source>
        <dbReference type="PROSITE" id="PS50865"/>
    </source>
</evidence>
<dbReference type="SMART" id="SM00028">
    <property type="entry name" value="TPR"/>
    <property type="match status" value="4"/>
</dbReference>
<feature type="region of interest" description="Disordered" evidence="6">
    <location>
        <begin position="806"/>
        <end position="827"/>
    </location>
</feature>
<dbReference type="AlphaFoldDB" id="A0A843UX25"/>
<dbReference type="SUPFAM" id="SSF48452">
    <property type="entry name" value="TPR-like"/>
    <property type="match status" value="1"/>
</dbReference>
<dbReference type="EMBL" id="NMUH01000744">
    <property type="protein sequence ID" value="MQL84189.1"/>
    <property type="molecule type" value="Genomic_DNA"/>
</dbReference>
<organism evidence="9 10">
    <name type="scientific">Colocasia esculenta</name>
    <name type="common">Wild taro</name>
    <name type="synonym">Arum esculentum</name>
    <dbReference type="NCBI Taxonomy" id="4460"/>
    <lineage>
        <taxon>Eukaryota</taxon>
        <taxon>Viridiplantae</taxon>
        <taxon>Streptophyta</taxon>
        <taxon>Embryophyta</taxon>
        <taxon>Tracheophyta</taxon>
        <taxon>Spermatophyta</taxon>
        <taxon>Magnoliopsida</taxon>
        <taxon>Liliopsida</taxon>
        <taxon>Araceae</taxon>
        <taxon>Aroideae</taxon>
        <taxon>Colocasieae</taxon>
        <taxon>Colocasia</taxon>
    </lineage>
</organism>
<keyword evidence="1" id="KW-0479">Metal-binding</keyword>
<keyword evidence="10" id="KW-1185">Reference proteome</keyword>
<dbReference type="OrthoDB" id="1926212at2759"/>
<evidence type="ECO:0000256" key="1">
    <source>
        <dbReference type="ARBA" id="ARBA00022723"/>
    </source>
</evidence>
<dbReference type="SUPFAM" id="SSF82199">
    <property type="entry name" value="SET domain"/>
    <property type="match status" value="1"/>
</dbReference>
<evidence type="ECO:0000313" key="10">
    <source>
        <dbReference type="Proteomes" id="UP000652761"/>
    </source>
</evidence>
<evidence type="ECO:0000256" key="4">
    <source>
        <dbReference type="PROSITE-ProRule" id="PRU00134"/>
    </source>
</evidence>
<sequence>EGFCEGFLQVCNVLVWAGSRRGFPGHRRREGRRRWCSPCRRSSGGSAGRGEEVGRKRRSDMEKLISLVPGDLRRAIEESGLEDIDNTCGSLLDFLLPSPQFQEVVRELTDPEMGLCNKSRGAALDLKKKGNDCFVGGDFAKALSFYSQALRFAPVSSEDVDKNLLATLYVNRASAMHKLDFLEECKRDCARALLLSPLYVKAWYRRGKANLSLKNYKDAVHDLEVALNMESSSSGKDHIKEDLEIAINYSKSIDVESNLSSCNKDDNIDFSYLGPSNNAIDLHKIELQCVSIQAKGKGMVSLKNIPPAFLIHSEDPLAAVLLPIVLKNCRETHCHFCLNDLPTDVLFCSSCTIPFYCSEQCQEKATEGQCEGNLKGIPEHRHECGGVNWPAVLPSDVVLVGRVMAKFIEKKGNSPRTNTPVENLLVIVISQMKVNSMAVIHMKSLQQDETVSAVDNVLTHSIEQLRVGQAIYLSGRLFNHSCQPNIHAYFLSRKLLLRSTEFVPAGFPLELSYGPQVGQWGFEDRQKLLEDQYFFKCECSGCSELNLSDLVIHSFQCVKPTCFGAVLENHTINNGKAGETSANSTTAICSLELPWRVSSEKKDIIDEVAHLLLERPAEMLQICPGYCLCCSLRRDLKSSISVAETAFNTMSSKKYPALVLTDALKSFGQLKSVRHAYSKDVAQAEDIVAQAFCLMGDFEHALEHCKISIMILEKLYHDNHIVIGNELVKLASLQLSLGDHVSALRSVDRLEAIFSLYYGPHADLGSIWSDSTSNHDLEVFKVTACSQDRAKHSPLGVLLTRRRINEETSQLPSSGRNMGTMAEPSLE</sequence>
<dbReference type="GO" id="GO:0008270">
    <property type="term" value="F:zinc ion binding"/>
    <property type="evidence" value="ECO:0007669"/>
    <property type="project" value="UniProtKB-KW"/>
</dbReference>
<feature type="repeat" description="TPR" evidence="5">
    <location>
        <begin position="200"/>
        <end position="233"/>
    </location>
</feature>